<dbReference type="InParanoid" id="A0A804R652"/>
<reference evidence="1" key="2">
    <citation type="submission" date="2019-07" db="EMBL/GenBank/DDBJ databases">
        <authorList>
            <person name="Seetharam A."/>
            <person name="Woodhouse M."/>
            <person name="Cannon E."/>
        </authorList>
    </citation>
    <scope>NUCLEOTIDE SEQUENCE [LARGE SCALE GENOMIC DNA]</scope>
    <source>
        <strain evidence="1">cv. B73</strain>
    </source>
</reference>
<proteinExistence type="predicted"/>
<evidence type="ECO:0000313" key="1">
    <source>
        <dbReference type="EnsemblPlants" id="Zm00001eb392620_P001"/>
    </source>
</evidence>
<name>A0A804R652_MAIZE</name>
<organism evidence="1 2">
    <name type="scientific">Zea mays</name>
    <name type="common">Maize</name>
    <dbReference type="NCBI Taxonomy" id="4577"/>
    <lineage>
        <taxon>Eukaryota</taxon>
        <taxon>Viridiplantae</taxon>
        <taxon>Streptophyta</taxon>
        <taxon>Embryophyta</taxon>
        <taxon>Tracheophyta</taxon>
        <taxon>Spermatophyta</taxon>
        <taxon>Magnoliopsida</taxon>
        <taxon>Liliopsida</taxon>
        <taxon>Poales</taxon>
        <taxon>Poaceae</taxon>
        <taxon>PACMAD clade</taxon>
        <taxon>Panicoideae</taxon>
        <taxon>Andropogonodae</taxon>
        <taxon>Andropogoneae</taxon>
        <taxon>Tripsacinae</taxon>
        <taxon>Zea</taxon>
    </lineage>
</organism>
<dbReference type="InterPro" id="IPR052191">
    <property type="entry name" value="tRNA_ntf/polyA_polymerase_I"/>
</dbReference>
<dbReference type="Proteomes" id="UP000007305">
    <property type="component" value="Chromosome 9"/>
</dbReference>
<sequence>MSLAVDIRKSINRQHDIGFRELLEPKVWTDKHLAGEVQSFAALMKQALTKMTDEYHVANAMAKIHQAPSSDLVFIPLQAYLKVLKFIECVQYGKKERGHEPKRDGMINYHSLSNGTHAEIRNLFTLVVFDTLYPTNTEDENDCSS</sequence>
<reference evidence="1" key="3">
    <citation type="submission" date="2021-05" db="UniProtKB">
        <authorList>
            <consortium name="EnsemblPlants"/>
        </authorList>
    </citation>
    <scope>IDENTIFICATION</scope>
    <source>
        <strain evidence="1">cv. B73</strain>
    </source>
</reference>
<dbReference type="PANTHER" id="PTHR43051:SF2">
    <property type="entry name" value="POLYNUCLEOTIDE ADENYLYLTRANSFERASE FAMILY PROTEIN-RELATED"/>
    <property type="match status" value="1"/>
</dbReference>
<dbReference type="EnsemblPlants" id="Zm00001eb392620_T001">
    <property type="protein sequence ID" value="Zm00001eb392620_P001"/>
    <property type="gene ID" value="Zm00001eb392620"/>
</dbReference>
<dbReference type="AlphaFoldDB" id="A0A804R652"/>
<reference evidence="2" key="1">
    <citation type="journal article" date="2009" name="Science">
        <title>The B73 maize genome: complexity, diversity, and dynamics.</title>
        <authorList>
            <person name="Schnable P.S."/>
            <person name="Ware D."/>
            <person name="Fulton R.S."/>
            <person name="Stein J.C."/>
            <person name="Wei F."/>
            <person name="Pasternak S."/>
            <person name="Liang C."/>
            <person name="Zhang J."/>
            <person name="Fulton L."/>
            <person name="Graves T.A."/>
            <person name="Minx P."/>
            <person name="Reily A.D."/>
            <person name="Courtney L."/>
            <person name="Kruchowski S.S."/>
            <person name="Tomlinson C."/>
            <person name="Strong C."/>
            <person name="Delehaunty K."/>
            <person name="Fronick C."/>
            <person name="Courtney B."/>
            <person name="Rock S.M."/>
            <person name="Belter E."/>
            <person name="Du F."/>
            <person name="Kim K."/>
            <person name="Abbott R.M."/>
            <person name="Cotton M."/>
            <person name="Levy A."/>
            <person name="Marchetto P."/>
            <person name="Ochoa K."/>
            <person name="Jackson S.M."/>
            <person name="Gillam B."/>
            <person name="Chen W."/>
            <person name="Yan L."/>
            <person name="Higginbotham J."/>
            <person name="Cardenas M."/>
            <person name="Waligorski J."/>
            <person name="Applebaum E."/>
            <person name="Phelps L."/>
            <person name="Falcone J."/>
            <person name="Kanchi K."/>
            <person name="Thane T."/>
            <person name="Scimone A."/>
            <person name="Thane N."/>
            <person name="Henke J."/>
            <person name="Wang T."/>
            <person name="Ruppert J."/>
            <person name="Shah N."/>
            <person name="Rotter K."/>
            <person name="Hodges J."/>
            <person name="Ingenthron E."/>
            <person name="Cordes M."/>
            <person name="Kohlberg S."/>
            <person name="Sgro J."/>
            <person name="Delgado B."/>
            <person name="Mead K."/>
            <person name="Chinwalla A."/>
            <person name="Leonard S."/>
            <person name="Crouse K."/>
            <person name="Collura K."/>
            <person name="Kudrna D."/>
            <person name="Currie J."/>
            <person name="He R."/>
            <person name="Angelova A."/>
            <person name="Rajasekar S."/>
            <person name="Mueller T."/>
            <person name="Lomeli R."/>
            <person name="Scara G."/>
            <person name="Ko A."/>
            <person name="Delaney K."/>
            <person name="Wissotski M."/>
            <person name="Lopez G."/>
            <person name="Campos D."/>
            <person name="Braidotti M."/>
            <person name="Ashley E."/>
            <person name="Golser W."/>
            <person name="Kim H."/>
            <person name="Lee S."/>
            <person name="Lin J."/>
            <person name="Dujmic Z."/>
            <person name="Kim W."/>
            <person name="Talag J."/>
            <person name="Zuccolo A."/>
            <person name="Fan C."/>
            <person name="Sebastian A."/>
            <person name="Kramer M."/>
            <person name="Spiegel L."/>
            <person name="Nascimento L."/>
            <person name="Zutavern T."/>
            <person name="Miller B."/>
            <person name="Ambroise C."/>
            <person name="Muller S."/>
            <person name="Spooner W."/>
            <person name="Narechania A."/>
            <person name="Ren L."/>
            <person name="Wei S."/>
            <person name="Kumari S."/>
            <person name="Faga B."/>
            <person name="Levy M.J."/>
            <person name="McMahan L."/>
            <person name="Van Buren P."/>
            <person name="Vaughn M.W."/>
            <person name="Ying K."/>
            <person name="Yeh C.-T."/>
            <person name="Emrich S.J."/>
            <person name="Jia Y."/>
            <person name="Kalyanaraman A."/>
            <person name="Hsia A.-P."/>
            <person name="Barbazuk W.B."/>
            <person name="Baucom R.S."/>
            <person name="Brutnell T.P."/>
            <person name="Carpita N.C."/>
            <person name="Chaparro C."/>
            <person name="Chia J.-M."/>
            <person name="Deragon J.-M."/>
            <person name="Estill J.C."/>
            <person name="Fu Y."/>
            <person name="Jeddeloh J.A."/>
            <person name="Han Y."/>
            <person name="Lee H."/>
            <person name="Li P."/>
            <person name="Lisch D.R."/>
            <person name="Liu S."/>
            <person name="Liu Z."/>
            <person name="Nagel D.H."/>
            <person name="McCann M.C."/>
            <person name="SanMiguel P."/>
            <person name="Myers A.M."/>
            <person name="Nettleton D."/>
            <person name="Nguyen J."/>
            <person name="Penning B.W."/>
            <person name="Ponnala L."/>
            <person name="Schneider K.L."/>
            <person name="Schwartz D.C."/>
            <person name="Sharma A."/>
            <person name="Soderlund C."/>
            <person name="Springer N.M."/>
            <person name="Sun Q."/>
            <person name="Wang H."/>
            <person name="Waterman M."/>
            <person name="Westerman R."/>
            <person name="Wolfgruber T.K."/>
            <person name="Yang L."/>
            <person name="Yu Y."/>
            <person name="Zhang L."/>
            <person name="Zhou S."/>
            <person name="Zhu Q."/>
            <person name="Bennetzen J.L."/>
            <person name="Dawe R.K."/>
            <person name="Jiang J."/>
            <person name="Jiang N."/>
            <person name="Presting G.G."/>
            <person name="Wessler S.R."/>
            <person name="Aluru S."/>
            <person name="Martienssen R.A."/>
            <person name="Clifton S.W."/>
            <person name="McCombie W.R."/>
            <person name="Wing R.A."/>
            <person name="Wilson R.K."/>
        </authorList>
    </citation>
    <scope>NUCLEOTIDE SEQUENCE [LARGE SCALE GENOMIC DNA]</scope>
    <source>
        <strain evidence="2">cv. B73</strain>
    </source>
</reference>
<dbReference type="Gramene" id="Zm00001eb392620_T001">
    <property type="protein sequence ID" value="Zm00001eb392620_P001"/>
    <property type="gene ID" value="Zm00001eb392620"/>
</dbReference>
<keyword evidence="2" id="KW-1185">Reference proteome</keyword>
<dbReference type="PANTHER" id="PTHR43051">
    <property type="entry name" value="POLYNUCLEOTIDE ADENYLYLTRANSFERASE FAMILY PROTEIN"/>
    <property type="match status" value="1"/>
</dbReference>
<accession>A0A804R652</accession>
<evidence type="ECO:0000313" key="2">
    <source>
        <dbReference type="Proteomes" id="UP000007305"/>
    </source>
</evidence>
<protein>
    <submittedName>
        <fullName evidence="1">Uncharacterized protein</fullName>
    </submittedName>
</protein>